<gene>
    <name evidence="3" type="ORF">P691DRAFT_763626</name>
</gene>
<dbReference type="EMBL" id="MU151397">
    <property type="protein sequence ID" value="KAF9444171.1"/>
    <property type="molecule type" value="Genomic_DNA"/>
</dbReference>
<dbReference type="AlphaFoldDB" id="A0A9P6BXM2"/>
<keyword evidence="4" id="KW-1185">Reference proteome</keyword>
<dbReference type="OrthoDB" id="5106486at2759"/>
<sequence length="536" mass="60678">MPDVLPGAHNFVVNNPTFIANARVTRPGLERLLERSMPDAFHDSSARWPPPLCHPGTRQDYIKKVTGWGIGADQWIFWMHGPAGVGKSAVAQSCADFLAARERLGAAVFLSRPNERNDPDRFFTSISYQIAVRLEPYGDHLNHRIQRDPTLVMKSIAEQFQELFVKPFLRLRAEGTDIGEWIVIVDGLDECGGKDGRDGKDMLPLRWVFLSRPETHIVASFTTNNLRQMLFHLELPVTRAIDNEIRLFLADELRTIQRRSGLPDTWPPAHEIAILVNLSAGLWIYPATLIRFIRDPNSSPVDQLNAVLALVKDKVGKTSSGHPLTELDLFYTLIMRHVPSKILPVIQRILLLVQHHSENPRSFFPNSPRGRPDLPTSIANLLGLSELQFRNACGSLRSVLKLKSSDRGFTFYHASFMDFLGDAMRSNGFCIYSYLNPLRQELFQRLNHVLTHSTVDHLNVDVTWPMPERWAYHCLISAMFYLCGWGGPLDSSTCTALLNFQFHRIPSLDCDNNFYYPGVDAIKGHVIVKLSTYVSS</sequence>
<dbReference type="Gene3D" id="3.40.50.300">
    <property type="entry name" value="P-loop containing nucleotide triphosphate hydrolases"/>
    <property type="match status" value="1"/>
</dbReference>
<proteinExistence type="predicted"/>
<dbReference type="Proteomes" id="UP000807342">
    <property type="component" value="Unassembled WGS sequence"/>
</dbReference>
<organism evidence="3 4">
    <name type="scientific">Macrolepiota fuliginosa MF-IS2</name>
    <dbReference type="NCBI Taxonomy" id="1400762"/>
    <lineage>
        <taxon>Eukaryota</taxon>
        <taxon>Fungi</taxon>
        <taxon>Dikarya</taxon>
        <taxon>Basidiomycota</taxon>
        <taxon>Agaricomycotina</taxon>
        <taxon>Agaricomycetes</taxon>
        <taxon>Agaricomycetidae</taxon>
        <taxon>Agaricales</taxon>
        <taxon>Agaricineae</taxon>
        <taxon>Agaricaceae</taxon>
        <taxon>Macrolepiota</taxon>
    </lineage>
</organism>
<reference evidence="3" key="1">
    <citation type="submission" date="2020-11" db="EMBL/GenBank/DDBJ databases">
        <authorList>
            <consortium name="DOE Joint Genome Institute"/>
            <person name="Ahrendt S."/>
            <person name="Riley R."/>
            <person name="Andreopoulos W."/>
            <person name="Labutti K."/>
            <person name="Pangilinan J."/>
            <person name="Ruiz-Duenas F.J."/>
            <person name="Barrasa J.M."/>
            <person name="Sanchez-Garcia M."/>
            <person name="Camarero S."/>
            <person name="Miyauchi S."/>
            <person name="Serrano A."/>
            <person name="Linde D."/>
            <person name="Babiker R."/>
            <person name="Drula E."/>
            <person name="Ayuso-Fernandez I."/>
            <person name="Pacheco R."/>
            <person name="Padilla G."/>
            <person name="Ferreira P."/>
            <person name="Barriuso J."/>
            <person name="Kellner H."/>
            <person name="Castanera R."/>
            <person name="Alfaro M."/>
            <person name="Ramirez L."/>
            <person name="Pisabarro A.G."/>
            <person name="Kuo A."/>
            <person name="Tritt A."/>
            <person name="Lipzen A."/>
            <person name="He G."/>
            <person name="Yan M."/>
            <person name="Ng V."/>
            <person name="Cullen D."/>
            <person name="Martin F."/>
            <person name="Rosso M.-N."/>
            <person name="Henrissat B."/>
            <person name="Hibbett D."/>
            <person name="Martinez A.T."/>
            <person name="Grigoriev I.V."/>
        </authorList>
    </citation>
    <scope>NUCLEOTIDE SEQUENCE</scope>
    <source>
        <strain evidence="3">MF-IS2</strain>
    </source>
</reference>
<evidence type="ECO:0000313" key="4">
    <source>
        <dbReference type="Proteomes" id="UP000807342"/>
    </source>
</evidence>
<accession>A0A9P6BXM2</accession>
<evidence type="ECO:0000256" key="1">
    <source>
        <dbReference type="ARBA" id="ARBA00022737"/>
    </source>
</evidence>
<evidence type="ECO:0000259" key="2">
    <source>
        <dbReference type="Pfam" id="PF24883"/>
    </source>
</evidence>
<feature type="domain" description="Nephrocystin 3-like N-terminal" evidence="2">
    <location>
        <begin position="72"/>
        <end position="194"/>
    </location>
</feature>
<dbReference type="InterPro" id="IPR027417">
    <property type="entry name" value="P-loop_NTPase"/>
</dbReference>
<dbReference type="SUPFAM" id="SSF52540">
    <property type="entry name" value="P-loop containing nucleoside triphosphate hydrolases"/>
    <property type="match status" value="1"/>
</dbReference>
<protein>
    <recommendedName>
        <fullName evidence="2">Nephrocystin 3-like N-terminal domain-containing protein</fullName>
    </recommendedName>
</protein>
<dbReference type="InterPro" id="IPR056884">
    <property type="entry name" value="NPHP3-like_N"/>
</dbReference>
<name>A0A9P6BXM2_9AGAR</name>
<comment type="caution">
    <text evidence="3">The sequence shown here is derived from an EMBL/GenBank/DDBJ whole genome shotgun (WGS) entry which is preliminary data.</text>
</comment>
<keyword evidence="1" id="KW-0677">Repeat</keyword>
<evidence type="ECO:0000313" key="3">
    <source>
        <dbReference type="EMBL" id="KAF9444171.1"/>
    </source>
</evidence>
<dbReference type="Pfam" id="PF24883">
    <property type="entry name" value="NPHP3_N"/>
    <property type="match status" value="1"/>
</dbReference>